<dbReference type="PANTHER" id="PTHR11005">
    <property type="entry name" value="LYSOSOMAL ACID LIPASE-RELATED"/>
    <property type="match status" value="1"/>
</dbReference>
<keyword evidence="4" id="KW-1185">Reference proteome</keyword>
<evidence type="ECO:0000313" key="3">
    <source>
        <dbReference type="EMBL" id="KAG0575508.1"/>
    </source>
</evidence>
<proteinExistence type="predicted"/>
<evidence type="ECO:0000313" key="4">
    <source>
        <dbReference type="Proteomes" id="UP000822688"/>
    </source>
</evidence>
<gene>
    <name evidence="3" type="ORF">KC19_5G009000</name>
</gene>
<dbReference type="GO" id="GO:0004252">
    <property type="term" value="F:serine-type endopeptidase activity"/>
    <property type="evidence" value="ECO:0007669"/>
    <property type="project" value="InterPro"/>
</dbReference>
<dbReference type="EMBL" id="CM026425">
    <property type="protein sequence ID" value="KAG0575508.1"/>
    <property type="molecule type" value="Genomic_DNA"/>
</dbReference>
<sequence>MRNATSMTVISCGRGAVLRSCCCWSRGVVSLPQRQGLLASAGRGAGRVGWSLVRAYASAQGGGREREREKQKHHKELESVAGGGMNRMGKPEICTADELHYVAVPRTDWRLALWRYLPSQSAPKRKHPVLMLSGIGTNAIGFDLDSGASLARHLSASGFDTWILEVRGAGLSKREGEPTSSELGGTDGALTGAVQDAFVQATIKNATKATDSKRDDAARHEKKQQSNGLVKSDKTSEGTDGLVKIEEDTVASRMTNRIAQISETLRSLVSEGQSRVLMAKFIEQVTTLLEDKVLNERLRDIRERLTGLLEGPQTNSVASQVTEFSKRVTLLLEEGQRSVTPSVTNLQERLTTTISEFQELVELYAKYDWDFDTYLEEDVPAAMEYILTHSATSDGKVLGVGHSMGGILLYAMLAIREERAGLAGAVALASSLNYGVSDTSLKMLLPLTDPAQMLNVPVIPLGALMSAIHPLATRPPYALAYLGYQVSANQMMEPDLFKRLVCNNFCTIPVKLLLQLATVFKPGGLHNRKGSVKYMERLHTCKVPVLAIAGDQDLICPPIAVTDTLKAFPQDNVTYKLFGGGQDEKHYGHYDLLCARTAKEEVYPVILDFLDKCDNAKVDSGA</sequence>
<feature type="compositionally biased region" description="Basic and acidic residues" evidence="2">
    <location>
        <begin position="210"/>
        <end position="219"/>
    </location>
</feature>
<organism evidence="3 4">
    <name type="scientific">Ceratodon purpureus</name>
    <name type="common">Fire moss</name>
    <name type="synonym">Dicranum purpureum</name>
    <dbReference type="NCBI Taxonomy" id="3225"/>
    <lineage>
        <taxon>Eukaryota</taxon>
        <taxon>Viridiplantae</taxon>
        <taxon>Streptophyta</taxon>
        <taxon>Embryophyta</taxon>
        <taxon>Bryophyta</taxon>
        <taxon>Bryophytina</taxon>
        <taxon>Bryopsida</taxon>
        <taxon>Dicranidae</taxon>
        <taxon>Pseudoditrichales</taxon>
        <taxon>Ditrichaceae</taxon>
        <taxon>Ceratodon</taxon>
    </lineage>
</organism>
<feature type="region of interest" description="Disordered" evidence="2">
    <location>
        <begin position="208"/>
        <end position="240"/>
    </location>
</feature>
<accession>A0A8T0HYT7</accession>
<evidence type="ECO:0008006" key="5">
    <source>
        <dbReference type="Google" id="ProtNLM"/>
    </source>
</evidence>
<dbReference type="PIRSF" id="PIRSF031088">
    <property type="entry name" value="UCP031088_abhydr"/>
    <property type="match status" value="1"/>
</dbReference>
<dbReference type="GO" id="GO:0006508">
    <property type="term" value="P:proteolysis"/>
    <property type="evidence" value="ECO:0007669"/>
    <property type="project" value="InterPro"/>
</dbReference>
<keyword evidence="1" id="KW-0378">Hydrolase</keyword>
<comment type="caution">
    <text evidence="3">The sequence shown here is derived from an EMBL/GenBank/DDBJ whole genome shotgun (WGS) entry which is preliminary data.</text>
</comment>
<dbReference type="InterPro" id="IPR016969">
    <property type="entry name" value="UCP031088_abhydr"/>
</dbReference>
<dbReference type="InterPro" id="IPR029058">
    <property type="entry name" value="AB_hydrolase_fold"/>
</dbReference>
<dbReference type="Gene3D" id="3.40.50.1820">
    <property type="entry name" value="alpha/beta hydrolase"/>
    <property type="match status" value="2"/>
</dbReference>
<dbReference type="Proteomes" id="UP000822688">
    <property type="component" value="Chromosome 5"/>
</dbReference>
<dbReference type="SUPFAM" id="SSF53474">
    <property type="entry name" value="alpha/beta-Hydrolases"/>
    <property type="match status" value="1"/>
</dbReference>
<dbReference type="PROSITE" id="PS00708">
    <property type="entry name" value="PRO_ENDOPEP_SER"/>
    <property type="match status" value="1"/>
</dbReference>
<protein>
    <recommendedName>
        <fullName evidence="5">AB hydrolase-1 domain-containing protein</fullName>
    </recommendedName>
</protein>
<evidence type="ECO:0000256" key="2">
    <source>
        <dbReference type="SAM" id="MobiDB-lite"/>
    </source>
</evidence>
<dbReference type="InterPro" id="IPR002471">
    <property type="entry name" value="Pept_S9_AS"/>
</dbReference>
<reference evidence="3" key="1">
    <citation type="submission" date="2020-06" db="EMBL/GenBank/DDBJ databases">
        <title>WGS assembly of Ceratodon purpureus strain R40.</title>
        <authorList>
            <person name="Carey S.B."/>
            <person name="Jenkins J."/>
            <person name="Shu S."/>
            <person name="Lovell J.T."/>
            <person name="Sreedasyam A."/>
            <person name="Maumus F."/>
            <person name="Tiley G.P."/>
            <person name="Fernandez-Pozo N."/>
            <person name="Barry K."/>
            <person name="Chen C."/>
            <person name="Wang M."/>
            <person name="Lipzen A."/>
            <person name="Daum C."/>
            <person name="Saski C.A."/>
            <person name="Payton A.C."/>
            <person name="Mcbreen J.C."/>
            <person name="Conrad R.E."/>
            <person name="Kollar L.M."/>
            <person name="Olsson S."/>
            <person name="Huttunen S."/>
            <person name="Landis J.B."/>
            <person name="Wickett N.J."/>
            <person name="Johnson M.G."/>
            <person name="Rensing S.A."/>
            <person name="Grimwood J."/>
            <person name="Schmutz J."/>
            <person name="Mcdaniel S.F."/>
        </authorList>
    </citation>
    <scope>NUCLEOTIDE SEQUENCE</scope>
    <source>
        <strain evidence="3">R40</strain>
    </source>
</reference>
<feature type="compositionally biased region" description="Basic and acidic residues" evidence="2">
    <location>
        <begin position="231"/>
        <end position="240"/>
    </location>
</feature>
<name>A0A8T0HYT7_CERPU</name>
<evidence type="ECO:0000256" key="1">
    <source>
        <dbReference type="ARBA" id="ARBA00022801"/>
    </source>
</evidence>
<dbReference type="AlphaFoldDB" id="A0A8T0HYT7"/>